<sequence>MDKEFIYNLENSNQYMLDLINQKDQQNYSKRKNLNNFTPFLNEFSNSKQRKLKLKYHNSISYTPHQNKYFGYCQCPNQKVKHTSLAKVSNNKNTTEINKNVKPSLPVSLANCFNKPKTPKISFTQNINTVRYKISENNFDDNLIPHLSGSLNDATQVYKSGSIEAMKYRKGTLVMDKLIKLNNNEPDQLRFTCRYLNNKKIKSPPYMVMQKYDIINKINHEQERKIAKSIDDSLIKRIVPLPHLQTLPNKVQNSSYQNVDISLSQSIDSQKIKAFISQR</sequence>
<gene>
    <name evidence="1" type="ORF">PPRIM_AZ9-3.1.T0090106</name>
</gene>
<accession>A0A8S1JS98</accession>
<evidence type="ECO:0000313" key="1">
    <source>
        <dbReference type="EMBL" id="CAD8045081.1"/>
    </source>
</evidence>
<proteinExistence type="predicted"/>
<organism evidence="1 2">
    <name type="scientific">Paramecium primaurelia</name>
    <dbReference type="NCBI Taxonomy" id="5886"/>
    <lineage>
        <taxon>Eukaryota</taxon>
        <taxon>Sar</taxon>
        <taxon>Alveolata</taxon>
        <taxon>Ciliophora</taxon>
        <taxon>Intramacronucleata</taxon>
        <taxon>Oligohymenophorea</taxon>
        <taxon>Peniculida</taxon>
        <taxon>Parameciidae</taxon>
        <taxon>Paramecium</taxon>
    </lineage>
</organism>
<protein>
    <submittedName>
        <fullName evidence="1">Uncharacterized protein</fullName>
    </submittedName>
</protein>
<name>A0A8S1JS98_PARPR</name>
<dbReference type="EMBL" id="CAJJDM010000006">
    <property type="protein sequence ID" value="CAD8045081.1"/>
    <property type="molecule type" value="Genomic_DNA"/>
</dbReference>
<evidence type="ECO:0000313" key="2">
    <source>
        <dbReference type="Proteomes" id="UP000688137"/>
    </source>
</evidence>
<reference evidence="1" key="1">
    <citation type="submission" date="2021-01" db="EMBL/GenBank/DDBJ databases">
        <authorList>
            <consortium name="Genoscope - CEA"/>
            <person name="William W."/>
        </authorList>
    </citation>
    <scope>NUCLEOTIDE SEQUENCE</scope>
</reference>
<dbReference type="AlphaFoldDB" id="A0A8S1JS98"/>
<comment type="caution">
    <text evidence="1">The sequence shown here is derived from an EMBL/GenBank/DDBJ whole genome shotgun (WGS) entry which is preliminary data.</text>
</comment>
<dbReference type="OMA" id="SIEAMKY"/>
<keyword evidence="2" id="KW-1185">Reference proteome</keyword>
<dbReference type="Proteomes" id="UP000688137">
    <property type="component" value="Unassembled WGS sequence"/>
</dbReference>